<comment type="caution">
    <text evidence="1">The sequence shown here is derived from an EMBL/GenBank/DDBJ whole genome shotgun (WGS) entry which is preliminary data.</text>
</comment>
<protein>
    <submittedName>
        <fullName evidence="1">DUF3795 domain-containing protein</fullName>
    </submittedName>
</protein>
<reference evidence="1 2" key="1">
    <citation type="submission" date="2024-04" db="EMBL/GenBank/DDBJ databases">
        <title>Defined microbial consortia suppress multidrug-resistant proinflammatory Enterobacteriaceae via ecological control.</title>
        <authorList>
            <person name="Furuichi M."/>
            <person name="Kawaguchi T."/>
            <person name="Pust M."/>
            <person name="Yasuma K."/>
            <person name="Plichta D."/>
            <person name="Hasegawa N."/>
            <person name="Ohya T."/>
            <person name="Bhattarai S."/>
            <person name="Sasajima S."/>
            <person name="Aoto Y."/>
            <person name="Tuganbaev T."/>
            <person name="Yaginuma M."/>
            <person name="Ueda M."/>
            <person name="Okahashi N."/>
            <person name="Amafuji K."/>
            <person name="Kiridooshi Y."/>
            <person name="Sugita K."/>
            <person name="Strazar M."/>
            <person name="Skelly A."/>
            <person name="Suda W."/>
            <person name="Hattori M."/>
            <person name="Nakamoto N."/>
            <person name="Caballero S."/>
            <person name="Norman J."/>
            <person name="Olle B."/>
            <person name="Tanoue T."/>
            <person name="Arita M."/>
            <person name="Bucci V."/>
            <person name="Atarashi K."/>
            <person name="Xavier R."/>
            <person name="Honda K."/>
        </authorList>
    </citation>
    <scope>NUCLEOTIDE SEQUENCE [LARGE SCALE GENOMIC DNA]</scope>
    <source>
        <strain evidence="2">k34-0107-D12</strain>
    </source>
</reference>
<gene>
    <name evidence="1" type="ORF">K340107D12_16640</name>
</gene>
<name>A0ABQ0BQN5_9FIRM</name>
<evidence type="ECO:0000313" key="1">
    <source>
        <dbReference type="EMBL" id="GAA6498848.1"/>
    </source>
</evidence>
<proteinExistence type="predicted"/>
<evidence type="ECO:0000313" key="2">
    <source>
        <dbReference type="Proteomes" id="UP001600941"/>
    </source>
</evidence>
<dbReference type="Pfam" id="PF12675">
    <property type="entry name" value="DUF3795"/>
    <property type="match status" value="1"/>
</dbReference>
<dbReference type="Proteomes" id="UP001600941">
    <property type="component" value="Unassembled WGS sequence"/>
</dbReference>
<sequence length="85" mass="9545">MIESRCGLLCSECRFYLKQECSGCTAIENPFWGACPVKGCAEGKKLEHCGACGEFFCELLKSFSYAEEEGDNGQRIEQCRIWSKT</sequence>
<keyword evidence="2" id="KW-1185">Reference proteome</keyword>
<dbReference type="EMBL" id="BAABZQ010000001">
    <property type="protein sequence ID" value="GAA6498848.1"/>
    <property type="molecule type" value="Genomic_DNA"/>
</dbReference>
<dbReference type="InterPro" id="IPR024227">
    <property type="entry name" value="DUF3795"/>
</dbReference>
<dbReference type="RefSeq" id="WP_227210283.1">
    <property type="nucleotide sequence ID" value="NZ_BAABZQ010000001.1"/>
</dbReference>
<accession>A0ABQ0BQN5</accession>
<organism evidence="1 2">
    <name type="scientific">Blautia parvula</name>
    <dbReference type="NCBI Taxonomy" id="2877527"/>
    <lineage>
        <taxon>Bacteria</taxon>
        <taxon>Bacillati</taxon>
        <taxon>Bacillota</taxon>
        <taxon>Clostridia</taxon>
        <taxon>Lachnospirales</taxon>
        <taxon>Lachnospiraceae</taxon>
        <taxon>Blautia</taxon>
    </lineage>
</organism>